<dbReference type="SUPFAM" id="SSF46785">
    <property type="entry name" value="Winged helix' DNA-binding domain"/>
    <property type="match status" value="1"/>
</dbReference>
<evidence type="ECO:0000256" key="3">
    <source>
        <dbReference type="ARBA" id="ARBA00023163"/>
    </source>
</evidence>
<dbReference type="Pfam" id="PF12802">
    <property type="entry name" value="MarR_2"/>
    <property type="match status" value="1"/>
</dbReference>
<organism evidence="5 6">
    <name type="scientific">Anaerosolibacter carboniphilus</name>
    <dbReference type="NCBI Taxonomy" id="1417629"/>
    <lineage>
        <taxon>Bacteria</taxon>
        <taxon>Bacillati</taxon>
        <taxon>Bacillota</taxon>
        <taxon>Clostridia</taxon>
        <taxon>Peptostreptococcales</taxon>
        <taxon>Thermotaleaceae</taxon>
        <taxon>Anaerosolibacter</taxon>
    </lineage>
</organism>
<dbReference type="SMART" id="SM00347">
    <property type="entry name" value="HTH_MARR"/>
    <property type="match status" value="1"/>
</dbReference>
<evidence type="ECO:0000313" key="5">
    <source>
        <dbReference type="EMBL" id="MBB6215398.1"/>
    </source>
</evidence>
<dbReference type="RefSeq" id="WP_184309659.1">
    <property type="nucleotide sequence ID" value="NZ_JACHEN010000007.1"/>
</dbReference>
<sequence>MEREIESFVIEEAVGFAINRASIEMRKKLTYIFKKEGYDITPEEFSILSQLWEEDGLLQSVINDKTLKDKTTVTRLLERLKTKGLIEKRIEEADRRNYRIHLTEKGMAIKYNIIPIVIKLLDMASHNIDGEDLRITIKTLKEIVKNLNAEDNQ</sequence>
<dbReference type="PRINTS" id="PR00598">
    <property type="entry name" value="HTHMARR"/>
</dbReference>
<evidence type="ECO:0000256" key="1">
    <source>
        <dbReference type="ARBA" id="ARBA00023015"/>
    </source>
</evidence>
<dbReference type="Proteomes" id="UP000579281">
    <property type="component" value="Unassembled WGS sequence"/>
</dbReference>
<dbReference type="AlphaFoldDB" id="A0A841KTB5"/>
<accession>A0A841KTB5</accession>
<dbReference type="GO" id="GO:0003700">
    <property type="term" value="F:DNA-binding transcription factor activity"/>
    <property type="evidence" value="ECO:0007669"/>
    <property type="project" value="InterPro"/>
</dbReference>
<keyword evidence="1" id="KW-0805">Transcription regulation</keyword>
<dbReference type="Gene3D" id="1.10.10.10">
    <property type="entry name" value="Winged helix-like DNA-binding domain superfamily/Winged helix DNA-binding domain"/>
    <property type="match status" value="1"/>
</dbReference>
<dbReference type="PANTHER" id="PTHR42756:SF1">
    <property type="entry name" value="TRANSCRIPTIONAL REPRESSOR OF EMRAB OPERON"/>
    <property type="match status" value="1"/>
</dbReference>
<dbReference type="EMBL" id="JACHEN010000007">
    <property type="protein sequence ID" value="MBB6215398.1"/>
    <property type="molecule type" value="Genomic_DNA"/>
</dbReference>
<comment type="caution">
    <text evidence="5">The sequence shown here is derived from an EMBL/GenBank/DDBJ whole genome shotgun (WGS) entry which is preliminary data.</text>
</comment>
<keyword evidence="3" id="KW-0804">Transcription</keyword>
<name>A0A841KTB5_9FIRM</name>
<keyword evidence="2 5" id="KW-0238">DNA-binding</keyword>
<dbReference type="GO" id="GO:0003677">
    <property type="term" value="F:DNA binding"/>
    <property type="evidence" value="ECO:0007669"/>
    <property type="project" value="UniProtKB-KW"/>
</dbReference>
<dbReference type="InterPro" id="IPR036390">
    <property type="entry name" value="WH_DNA-bd_sf"/>
</dbReference>
<evidence type="ECO:0000256" key="2">
    <source>
        <dbReference type="ARBA" id="ARBA00023125"/>
    </source>
</evidence>
<protein>
    <submittedName>
        <fullName evidence="5">DNA-binding MarR family transcriptional regulator</fullName>
    </submittedName>
</protein>
<keyword evidence="6" id="KW-1185">Reference proteome</keyword>
<dbReference type="PROSITE" id="PS50995">
    <property type="entry name" value="HTH_MARR_2"/>
    <property type="match status" value="1"/>
</dbReference>
<reference evidence="5 6" key="1">
    <citation type="submission" date="2020-08" db="EMBL/GenBank/DDBJ databases">
        <title>Genomic Encyclopedia of Type Strains, Phase IV (KMG-IV): sequencing the most valuable type-strain genomes for metagenomic binning, comparative biology and taxonomic classification.</title>
        <authorList>
            <person name="Goeker M."/>
        </authorList>
    </citation>
    <scope>NUCLEOTIDE SEQUENCE [LARGE SCALE GENOMIC DNA]</scope>
    <source>
        <strain evidence="5 6">DSM 103526</strain>
    </source>
</reference>
<dbReference type="InterPro" id="IPR036388">
    <property type="entry name" value="WH-like_DNA-bd_sf"/>
</dbReference>
<dbReference type="PANTHER" id="PTHR42756">
    <property type="entry name" value="TRANSCRIPTIONAL REGULATOR, MARR"/>
    <property type="match status" value="1"/>
</dbReference>
<evidence type="ECO:0000259" key="4">
    <source>
        <dbReference type="PROSITE" id="PS50995"/>
    </source>
</evidence>
<evidence type="ECO:0000313" key="6">
    <source>
        <dbReference type="Proteomes" id="UP000579281"/>
    </source>
</evidence>
<gene>
    <name evidence="5" type="ORF">HNQ80_001487</name>
</gene>
<feature type="domain" description="HTH marR-type" evidence="4">
    <location>
        <begin position="11"/>
        <end position="149"/>
    </location>
</feature>
<proteinExistence type="predicted"/>
<dbReference type="InterPro" id="IPR000835">
    <property type="entry name" value="HTH_MarR-typ"/>
</dbReference>